<proteinExistence type="predicted"/>
<gene>
    <name evidence="1" type="ORF">MNOR_LOCUS26532</name>
</gene>
<name>A0AAV2RMR6_MEGNR</name>
<organism evidence="1 2">
    <name type="scientific">Meganyctiphanes norvegica</name>
    <name type="common">Northern krill</name>
    <name type="synonym">Thysanopoda norvegica</name>
    <dbReference type="NCBI Taxonomy" id="48144"/>
    <lineage>
        <taxon>Eukaryota</taxon>
        <taxon>Metazoa</taxon>
        <taxon>Ecdysozoa</taxon>
        <taxon>Arthropoda</taxon>
        <taxon>Crustacea</taxon>
        <taxon>Multicrustacea</taxon>
        <taxon>Malacostraca</taxon>
        <taxon>Eumalacostraca</taxon>
        <taxon>Eucarida</taxon>
        <taxon>Euphausiacea</taxon>
        <taxon>Euphausiidae</taxon>
        <taxon>Meganyctiphanes</taxon>
    </lineage>
</organism>
<dbReference type="AlphaFoldDB" id="A0AAV2RMR6"/>
<evidence type="ECO:0000313" key="1">
    <source>
        <dbReference type="EMBL" id="CAL4130425.1"/>
    </source>
</evidence>
<protein>
    <submittedName>
        <fullName evidence="1">Uncharacterized protein</fullName>
    </submittedName>
</protein>
<sequence>MNFGVIYSCINMLNVLSLKNKQKKIVQRCVKSYTAISGKNPVRHLQPVNQVTSFVGNITVGLEHEVILSSYNGRVLTPISAGVVHSEEAGGLSTVDNIPTGLEFGVIISSNNKRVITSIPTKVVHIDEVLTVLHQTSLGD</sequence>
<reference evidence="1 2" key="1">
    <citation type="submission" date="2024-05" db="EMBL/GenBank/DDBJ databases">
        <authorList>
            <person name="Wallberg A."/>
        </authorList>
    </citation>
    <scope>NUCLEOTIDE SEQUENCE [LARGE SCALE GENOMIC DNA]</scope>
</reference>
<evidence type="ECO:0000313" key="2">
    <source>
        <dbReference type="Proteomes" id="UP001497623"/>
    </source>
</evidence>
<keyword evidence="2" id="KW-1185">Reference proteome</keyword>
<comment type="caution">
    <text evidence="1">The sequence shown here is derived from an EMBL/GenBank/DDBJ whole genome shotgun (WGS) entry which is preliminary data.</text>
</comment>
<accession>A0AAV2RMR6</accession>
<dbReference type="Proteomes" id="UP001497623">
    <property type="component" value="Unassembled WGS sequence"/>
</dbReference>
<dbReference type="EMBL" id="CAXKWB010026633">
    <property type="protein sequence ID" value="CAL4130425.1"/>
    <property type="molecule type" value="Genomic_DNA"/>
</dbReference>